<evidence type="ECO:0000259" key="4">
    <source>
        <dbReference type="PROSITE" id="PS50158"/>
    </source>
</evidence>
<keyword evidence="1" id="KW-0863">Zinc-finger</keyword>
<evidence type="ECO:0000256" key="2">
    <source>
        <dbReference type="SAM" id="Coils"/>
    </source>
</evidence>
<dbReference type="InterPro" id="IPR036875">
    <property type="entry name" value="Znf_CCHC_sf"/>
</dbReference>
<dbReference type="AlphaFoldDB" id="A0AAV9XYV9"/>
<feature type="domain" description="CCHC-type" evidence="4">
    <location>
        <begin position="190"/>
        <end position="205"/>
    </location>
</feature>
<dbReference type="SUPFAM" id="SSF57756">
    <property type="entry name" value="Retrovirus zinc finger-like domains"/>
    <property type="match status" value="1"/>
</dbReference>
<proteinExistence type="predicted"/>
<keyword evidence="1" id="KW-0479">Metal-binding</keyword>
<dbReference type="EMBL" id="JAWDEY010000013">
    <property type="protein sequence ID" value="KAK6589294.1"/>
    <property type="molecule type" value="Genomic_DNA"/>
</dbReference>
<feature type="compositionally biased region" description="Basic residues" evidence="3">
    <location>
        <begin position="33"/>
        <end position="45"/>
    </location>
</feature>
<comment type="caution">
    <text evidence="5">The sequence shown here is derived from an EMBL/GenBank/DDBJ whole genome shotgun (WGS) entry which is preliminary data.</text>
</comment>
<organism evidence="5 6">
    <name type="scientific">Cryptosporidium xiaoi</name>
    <dbReference type="NCBI Taxonomy" id="659607"/>
    <lineage>
        <taxon>Eukaryota</taxon>
        <taxon>Sar</taxon>
        <taxon>Alveolata</taxon>
        <taxon>Apicomplexa</taxon>
        <taxon>Conoidasida</taxon>
        <taxon>Coccidia</taxon>
        <taxon>Eucoccidiorida</taxon>
        <taxon>Eimeriorina</taxon>
        <taxon>Cryptosporidiidae</taxon>
        <taxon>Cryptosporidium</taxon>
    </lineage>
</organism>
<evidence type="ECO:0000256" key="3">
    <source>
        <dbReference type="SAM" id="MobiDB-lite"/>
    </source>
</evidence>
<evidence type="ECO:0000313" key="5">
    <source>
        <dbReference type="EMBL" id="KAK6589294.1"/>
    </source>
</evidence>
<dbReference type="GO" id="GO:0003676">
    <property type="term" value="F:nucleic acid binding"/>
    <property type="evidence" value="ECO:0007669"/>
    <property type="project" value="InterPro"/>
</dbReference>
<dbReference type="SMART" id="SM00343">
    <property type="entry name" value="ZnF_C2HC"/>
    <property type="match status" value="4"/>
</dbReference>
<dbReference type="InterPro" id="IPR042246">
    <property type="entry name" value="ZCCHC9"/>
</dbReference>
<dbReference type="InterPro" id="IPR001878">
    <property type="entry name" value="Znf_CCHC"/>
</dbReference>
<keyword evidence="6" id="KW-1185">Reference proteome</keyword>
<dbReference type="Pfam" id="PF00098">
    <property type="entry name" value="zf-CCHC"/>
    <property type="match status" value="2"/>
</dbReference>
<accession>A0AAV9XYV9</accession>
<keyword evidence="1" id="KW-0862">Zinc</keyword>
<dbReference type="PANTHER" id="PTHR46242">
    <property type="entry name" value="ZINC FINGER CCHC DOMAIN-CONTAINING PROTEIN 9 ZCCHC9"/>
    <property type="match status" value="1"/>
</dbReference>
<name>A0AAV9XYV9_9CRYT</name>
<reference evidence="5 6" key="1">
    <citation type="submission" date="2023-10" db="EMBL/GenBank/DDBJ databases">
        <title>Comparative genomics analysis reveals potential genetic determinants of host preference in Cryptosporidium xiaoi.</title>
        <authorList>
            <person name="Xiao L."/>
            <person name="Li J."/>
        </authorList>
    </citation>
    <scope>NUCLEOTIDE SEQUENCE [LARGE SCALE GENOMIC DNA]</scope>
    <source>
        <strain evidence="5 6">52996</strain>
    </source>
</reference>
<evidence type="ECO:0000256" key="1">
    <source>
        <dbReference type="PROSITE-ProRule" id="PRU00047"/>
    </source>
</evidence>
<sequence>MGKDKELIETKKNKLTKQEPKTKNENENQVKTKSSKSKSKNRIRHGCWSKSEIQESIDKLENKLNDKEKKLSKSKRRRILLRLSKLRRGLKGEIEIGGQIQKSIKTIKREMKLKNMNSSILLRKNSNVVCLCCRKKGHQMADCRYYKPLNKNLGDENAKHTCFLCGEKGHTLKDCKKSREDNSVLPFASCFKCGESGHIVAYCPSNESGSIYPKGGSCNICGSVRHLSKNCDQNKMHSKKSKTINSGSCNSKNLNDTSNSNENIDDPDLMWKNIIG</sequence>
<dbReference type="GO" id="GO:0005730">
    <property type="term" value="C:nucleolus"/>
    <property type="evidence" value="ECO:0007669"/>
    <property type="project" value="TreeGrafter"/>
</dbReference>
<dbReference type="GO" id="GO:0008270">
    <property type="term" value="F:zinc ion binding"/>
    <property type="evidence" value="ECO:0007669"/>
    <property type="project" value="UniProtKB-KW"/>
</dbReference>
<dbReference type="Gene3D" id="4.10.60.10">
    <property type="entry name" value="Zinc finger, CCHC-type"/>
    <property type="match status" value="2"/>
</dbReference>
<dbReference type="PROSITE" id="PS50158">
    <property type="entry name" value="ZF_CCHC"/>
    <property type="match status" value="2"/>
</dbReference>
<gene>
    <name evidence="5" type="ORF">RS030_213263</name>
</gene>
<dbReference type="PANTHER" id="PTHR46242:SF1">
    <property type="entry name" value="ZINC FINGER CCHC DOMAIN-CONTAINING PROTEIN 9"/>
    <property type="match status" value="1"/>
</dbReference>
<evidence type="ECO:0000313" key="6">
    <source>
        <dbReference type="Proteomes" id="UP001311799"/>
    </source>
</evidence>
<feature type="compositionally biased region" description="Basic and acidic residues" evidence="3">
    <location>
        <begin position="1"/>
        <end position="30"/>
    </location>
</feature>
<feature type="domain" description="CCHC-type" evidence="4">
    <location>
        <begin position="162"/>
        <end position="177"/>
    </location>
</feature>
<feature type="region of interest" description="Disordered" evidence="3">
    <location>
        <begin position="1"/>
        <end position="45"/>
    </location>
</feature>
<feature type="coiled-coil region" evidence="2">
    <location>
        <begin position="50"/>
        <end position="77"/>
    </location>
</feature>
<protein>
    <submittedName>
        <fullName evidence="5">Cp22.4.1 protein</fullName>
    </submittedName>
</protein>
<dbReference type="Proteomes" id="UP001311799">
    <property type="component" value="Unassembled WGS sequence"/>
</dbReference>
<keyword evidence="2" id="KW-0175">Coiled coil</keyword>